<evidence type="ECO:0000259" key="11">
    <source>
        <dbReference type="Pfam" id="PF00593"/>
    </source>
</evidence>
<keyword evidence="4 10" id="KW-0812">Transmembrane</keyword>
<dbReference type="Pfam" id="PF00593">
    <property type="entry name" value="TonB_dep_Rec_b-barrel"/>
    <property type="match status" value="1"/>
</dbReference>
<dbReference type="Gene3D" id="2.40.170.20">
    <property type="entry name" value="TonB-dependent receptor, beta-barrel domain"/>
    <property type="match status" value="1"/>
</dbReference>
<protein>
    <submittedName>
        <fullName evidence="12">TonB-dependent receptor</fullName>
    </submittedName>
</protein>
<dbReference type="GO" id="GO:0044718">
    <property type="term" value="P:siderophore transmembrane transport"/>
    <property type="evidence" value="ECO:0007669"/>
    <property type="project" value="TreeGrafter"/>
</dbReference>
<dbReference type="AlphaFoldDB" id="A0A953LA15"/>
<keyword evidence="2 10" id="KW-0813">Transport</keyword>
<name>A0A953LA15_9BACT</name>
<dbReference type="SUPFAM" id="SSF49464">
    <property type="entry name" value="Carboxypeptidase regulatory domain-like"/>
    <property type="match status" value="1"/>
</dbReference>
<dbReference type="InterPro" id="IPR039426">
    <property type="entry name" value="TonB-dep_rcpt-like"/>
</dbReference>
<keyword evidence="6" id="KW-0798">TonB box</keyword>
<keyword evidence="9 10" id="KW-0998">Cell outer membrane</keyword>
<keyword evidence="8 12" id="KW-0675">Receptor</keyword>
<evidence type="ECO:0000256" key="8">
    <source>
        <dbReference type="ARBA" id="ARBA00023170"/>
    </source>
</evidence>
<comment type="similarity">
    <text evidence="10">Belongs to the TonB-dependent receptor family.</text>
</comment>
<dbReference type="RefSeq" id="WP_222580968.1">
    <property type="nucleotide sequence ID" value="NZ_JAHVHU010000014.1"/>
</dbReference>
<accession>A0A953LA15</accession>
<dbReference type="PANTHER" id="PTHR30069">
    <property type="entry name" value="TONB-DEPENDENT OUTER MEMBRANE RECEPTOR"/>
    <property type="match status" value="1"/>
</dbReference>
<dbReference type="Gene3D" id="2.60.40.1120">
    <property type="entry name" value="Carboxypeptidase-like, regulatory domain"/>
    <property type="match status" value="1"/>
</dbReference>
<evidence type="ECO:0000313" key="12">
    <source>
        <dbReference type="EMBL" id="MBY5959430.1"/>
    </source>
</evidence>
<evidence type="ECO:0000256" key="5">
    <source>
        <dbReference type="ARBA" id="ARBA00022729"/>
    </source>
</evidence>
<gene>
    <name evidence="12" type="ORF">KUV50_14865</name>
</gene>
<evidence type="ECO:0000256" key="1">
    <source>
        <dbReference type="ARBA" id="ARBA00004571"/>
    </source>
</evidence>
<evidence type="ECO:0000313" key="13">
    <source>
        <dbReference type="Proteomes" id="UP000753961"/>
    </source>
</evidence>
<dbReference type="GO" id="GO:0015344">
    <property type="term" value="F:siderophore uptake transmembrane transporter activity"/>
    <property type="evidence" value="ECO:0007669"/>
    <property type="project" value="TreeGrafter"/>
</dbReference>
<evidence type="ECO:0000256" key="3">
    <source>
        <dbReference type="ARBA" id="ARBA00022452"/>
    </source>
</evidence>
<dbReference type="Gene3D" id="2.170.130.10">
    <property type="entry name" value="TonB-dependent receptor, plug domain"/>
    <property type="match status" value="1"/>
</dbReference>
<dbReference type="SUPFAM" id="SSF56935">
    <property type="entry name" value="Porins"/>
    <property type="match status" value="1"/>
</dbReference>
<organism evidence="12 13">
    <name type="scientific">Membranihabitans marinus</name>
    <dbReference type="NCBI Taxonomy" id="1227546"/>
    <lineage>
        <taxon>Bacteria</taxon>
        <taxon>Pseudomonadati</taxon>
        <taxon>Bacteroidota</taxon>
        <taxon>Saprospiria</taxon>
        <taxon>Saprospirales</taxon>
        <taxon>Saprospiraceae</taxon>
        <taxon>Membranihabitans</taxon>
    </lineage>
</organism>
<comment type="caution">
    <text evidence="12">The sequence shown here is derived from an EMBL/GenBank/DDBJ whole genome shotgun (WGS) entry which is preliminary data.</text>
</comment>
<dbReference type="EMBL" id="JAHVHU010000014">
    <property type="protein sequence ID" value="MBY5959430.1"/>
    <property type="molecule type" value="Genomic_DNA"/>
</dbReference>
<evidence type="ECO:0000256" key="6">
    <source>
        <dbReference type="ARBA" id="ARBA00023077"/>
    </source>
</evidence>
<dbReference type="PANTHER" id="PTHR30069:SF29">
    <property type="entry name" value="HEMOGLOBIN AND HEMOGLOBIN-HAPTOGLOBIN-BINDING PROTEIN 1-RELATED"/>
    <property type="match status" value="1"/>
</dbReference>
<sequence length="747" mass="84485">MKTIYITLIFLLVFLNSALSQSTEVVSGQVLEPATSEGAEDLPLIGANVLWLNSSQGTITDAEGRFEIPVNANSEQLVISYTGYESDTITVNNNEPLVIHLNSAVTLDEVKVTYRKKSTEISTINPLKMEQISEGELRKAACCNLSESFGTSPSVDVSFTDAVTGTRQIRLLGLASPYTVISRENMPGIRGLNAVQGLSFIPGPWVNSMQLSKGAGTVLNGYESIAGQINIELKKPEQTDRMHLNVYLNQEGRKEANANFSQTLNEKWSTALLLHGNHNNSKNDRNDDNFLDHPIGQGFSGLSRWQYRSGKNVNAQFHVMATTNELTGGQMNFDPEADPGSSTNWGMTRNVDRIEGWGKIGFMFPEPWKSMGLQMSSSYHHEDSRFGKTIYDGKQTSLYANYIFQTILWNTNHGIKTGASFQYDRYEEQLGDQSFDWTEAVPGIYGEYNYKARENFDVVAGVRLDHHNEFGSIFTPRLHLRYAPAESSVFRASIGRGFRTAALVAENFGLLASSRNWNLNGTSNSYHYGLDPEIAWNAGINFTQNFRLDYRDGSFSIDAYRTDFENRIVVDLDQSPQEAYFYNLEGKSYSNVLQAQINYELIHNLDLRLAYRWVDAKTTYKSGVKQQPLQSRHRAFGNVGYTTWNEKWKIDFTVNWQGKKRLPYTASNPTEYQLKEYSPSFFVVNTQLSRLWNRFEVYAGVENLLDKRQSHPILASEEPFGDYFDSSMTWGPIFGRNIYVGARYTIE</sequence>
<dbReference type="PROSITE" id="PS52016">
    <property type="entry name" value="TONB_DEPENDENT_REC_3"/>
    <property type="match status" value="1"/>
</dbReference>
<comment type="subcellular location">
    <subcellularLocation>
        <location evidence="1 10">Cell outer membrane</location>
        <topology evidence="1 10">Multi-pass membrane protein</topology>
    </subcellularLocation>
</comment>
<keyword evidence="5" id="KW-0732">Signal</keyword>
<evidence type="ECO:0000256" key="10">
    <source>
        <dbReference type="PROSITE-ProRule" id="PRU01360"/>
    </source>
</evidence>
<evidence type="ECO:0000256" key="2">
    <source>
        <dbReference type="ARBA" id="ARBA00022448"/>
    </source>
</evidence>
<keyword evidence="3 10" id="KW-1134">Transmembrane beta strand</keyword>
<dbReference type="Pfam" id="PF13715">
    <property type="entry name" value="CarbopepD_reg_2"/>
    <property type="match status" value="1"/>
</dbReference>
<dbReference type="Proteomes" id="UP000753961">
    <property type="component" value="Unassembled WGS sequence"/>
</dbReference>
<dbReference type="GO" id="GO:0009279">
    <property type="term" value="C:cell outer membrane"/>
    <property type="evidence" value="ECO:0007669"/>
    <property type="project" value="UniProtKB-SubCell"/>
</dbReference>
<feature type="domain" description="TonB-dependent receptor-like beta-barrel" evidence="11">
    <location>
        <begin position="281"/>
        <end position="704"/>
    </location>
</feature>
<keyword evidence="7 10" id="KW-0472">Membrane</keyword>
<dbReference type="InterPro" id="IPR036942">
    <property type="entry name" value="Beta-barrel_TonB_sf"/>
</dbReference>
<dbReference type="InterPro" id="IPR037066">
    <property type="entry name" value="Plug_dom_sf"/>
</dbReference>
<dbReference type="InterPro" id="IPR008969">
    <property type="entry name" value="CarboxyPept-like_regulatory"/>
</dbReference>
<evidence type="ECO:0000256" key="9">
    <source>
        <dbReference type="ARBA" id="ARBA00023237"/>
    </source>
</evidence>
<keyword evidence="13" id="KW-1185">Reference proteome</keyword>
<reference evidence="12" key="1">
    <citation type="submission" date="2021-06" db="EMBL/GenBank/DDBJ databases">
        <title>44 bacteria genomes isolated from Dapeng, Shenzhen.</title>
        <authorList>
            <person name="Zheng W."/>
            <person name="Yu S."/>
            <person name="Huang Y."/>
        </authorList>
    </citation>
    <scope>NUCLEOTIDE SEQUENCE</scope>
    <source>
        <strain evidence="12">DP5N28-2</strain>
    </source>
</reference>
<proteinExistence type="inferred from homology"/>
<dbReference type="InterPro" id="IPR000531">
    <property type="entry name" value="Beta-barrel_TonB"/>
</dbReference>
<evidence type="ECO:0000256" key="7">
    <source>
        <dbReference type="ARBA" id="ARBA00023136"/>
    </source>
</evidence>
<evidence type="ECO:0000256" key="4">
    <source>
        <dbReference type="ARBA" id="ARBA00022692"/>
    </source>
</evidence>